<protein>
    <submittedName>
        <fullName evidence="6">LysR family transcriptional regulator</fullName>
    </submittedName>
</protein>
<dbReference type="GO" id="GO:0003700">
    <property type="term" value="F:DNA-binding transcription factor activity"/>
    <property type="evidence" value="ECO:0007669"/>
    <property type="project" value="InterPro"/>
</dbReference>
<keyword evidence="7" id="KW-1185">Reference proteome</keyword>
<evidence type="ECO:0000256" key="2">
    <source>
        <dbReference type="ARBA" id="ARBA00023015"/>
    </source>
</evidence>
<reference evidence="6" key="2">
    <citation type="journal article" date="2021" name="Syst. Appl. Microbiol.">
        <title>Roseomonas hellenica sp. nov., isolated from roots of wild-growing Alkanna tinctoria.</title>
        <authorList>
            <person name="Rat A."/>
            <person name="Naranjo H.D."/>
            <person name="Lebbe L."/>
            <person name="Cnockaert M."/>
            <person name="Krigas N."/>
            <person name="Grigoriadou K."/>
            <person name="Maloupa E."/>
            <person name="Willems A."/>
        </authorList>
    </citation>
    <scope>NUCLEOTIDE SEQUENCE</scope>
    <source>
        <strain evidence="6">LMG 31228</strain>
    </source>
</reference>
<sequence>MNLALLETFAAVMRSGSATRAAELLGVSQPAVSRALRRLEDTTGLKLFEREGRRIQPTPEAQALYAEVLAARAGLDRVRQAAARLKEVGTGTLRVASSAAFGLHLLPRVIEAFLRDRPDVSVTLEVASSAVVRDLVASGTFDLGVCADEVDRTGVVAEGLSETAGVIVLRGEHPLSRLPCIRPDDLDGVAFAALAPEDRARRRLDSLLAGCGARPRVVVETPFGATVCEFALLGTGIGLANWLVYAAGGFEARGLVARPFAPAIAFRSLLLLPAGRGRSRFVEELVGRVRRAVADLPWAPRPPVRRQR</sequence>
<accession>A0A9X9XGT3</accession>
<dbReference type="PRINTS" id="PR00039">
    <property type="entry name" value="HTHLYSR"/>
</dbReference>
<gene>
    <name evidence="6" type="ORF">GXW74_20675</name>
</gene>
<reference evidence="6" key="1">
    <citation type="submission" date="2020-01" db="EMBL/GenBank/DDBJ databases">
        <authorList>
            <person name="Rat A."/>
        </authorList>
    </citation>
    <scope>NUCLEOTIDE SEQUENCE</scope>
    <source>
        <strain evidence="6">LMG 31228</strain>
    </source>
</reference>
<evidence type="ECO:0000259" key="5">
    <source>
        <dbReference type="PROSITE" id="PS50931"/>
    </source>
</evidence>
<dbReference type="GO" id="GO:0010628">
    <property type="term" value="P:positive regulation of gene expression"/>
    <property type="evidence" value="ECO:0007669"/>
    <property type="project" value="TreeGrafter"/>
</dbReference>
<dbReference type="InterPro" id="IPR000847">
    <property type="entry name" value="LysR_HTH_N"/>
</dbReference>
<dbReference type="PANTHER" id="PTHR30427:SF1">
    <property type="entry name" value="TRANSCRIPTIONAL ACTIVATOR PROTEIN LYSR"/>
    <property type="match status" value="1"/>
</dbReference>
<dbReference type="Gene3D" id="1.10.10.10">
    <property type="entry name" value="Winged helix-like DNA-binding domain superfamily/Winged helix DNA-binding domain"/>
    <property type="match status" value="1"/>
</dbReference>
<dbReference type="SUPFAM" id="SSF53850">
    <property type="entry name" value="Periplasmic binding protein-like II"/>
    <property type="match status" value="1"/>
</dbReference>
<dbReference type="PANTHER" id="PTHR30427">
    <property type="entry name" value="TRANSCRIPTIONAL ACTIVATOR PROTEIN LYSR"/>
    <property type="match status" value="1"/>
</dbReference>
<feature type="domain" description="HTH lysR-type" evidence="5">
    <location>
        <begin position="1"/>
        <end position="58"/>
    </location>
</feature>
<dbReference type="Pfam" id="PF03466">
    <property type="entry name" value="LysR_substrate"/>
    <property type="match status" value="1"/>
</dbReference>
<dbReference type="PROSITE" id="PS50931">
    <property type="entry name" value="HTH_LYSR"/>
    <property type="match status" value="1"/>
</dbReference>
<dbReference type="Proteomes" id="UP001138709">
    <property type="component" value="Unassembled WGS sequence"/>
</dbReference>
<dbReference type="InterPro" id="IPR036390">
    <property type="entry name" value="WH_DNA-bd_sf"/>
</dbReference>
<evidence type="ECO:0000313" key="6">
    <source>
        <dbReference type="EMBL" id="MBR0682919.1"/>
    </source>
</evidence>
<dbReference type="AlphaFoldDB" id="A0A9X9XGT3"/>
<name>A0A9X9XGT3_9PROT</name>
<dbReference type="InterPro" id="IPR036388">
    <property type="entry name" value="WH-like_DNA-bd_sf"/>
</dbReference>
<dbReference type="Pfam" id="PF00126">
    <property type="entry name" value="HTH_1"/>
    <property type="match status" value="1"/>
</dbReference>
<dbReference type="InterPro" id="IPR005119">
    <property type="entry name" value="LysR_subst-bd"/>
</dbReference>
<dbReference type="SUPFAM" id="SSF46785">
    <property type="entry name" value="Winged helix' DNA-binding domain"/>
    <property type="match status" value="1"/>
</dbReference>
<keyword evidence="3" id="KW-0238">DNA-binding</keyword>
<dbReference type="GO" id="GO:0043565">
    <property type="term" value="F:sequence-specific DNA binding"/>
    <property type="evidence" value="ECO:0007669"/>
    <property type="project" value="TreeGrafter"/>
</dbReference>
<dbReference type="RefSeq" id="WP_211848455.1">
    <property type="nucleotide sequence ID" value="NZ_JAAEDL010000024.1"/>
</dbReference>
<evidence type="ECO:0000256" key="3">
    <source>
        <dbReference type="ARBA" id="ARBA00023125"/>
    </source>
</evidence>
<comment type="similarity">
    <text evidence="1">Belongs to the LysR transcriptional regulatory family.</text>
</comment>
<dbReference type="EMBL" id="JAAEDL010000024">
    <property type="protein sequence ID" value="MBR0682919.1"/>
    <property type="molecule type" value="Genomic_DNA"/>
</dbReference>
<keyword evidence="4" id="KW-0804">Transcription</keyword>
<evidence type="ECO:0000256" key="1">
    <source>
        <dbReference type="ARBA" id="ARBA00009437"/>
    </source>
</evidence>
<keyword evidence="2" id="KW-0805">Transcription regulation</keyword>
<evidence type="ECO:0000313" key="7">
    <source>
        <dbReference type="Proteomes" id="UP001138709"/>
    </source>
</evidence>
<dbReference type="Gene3D" id="3.40.190.290">
    <property type="match status" value="1"/>
</dbReference>
<comment type="caution">
    <text evidence="6">The sequence shown here is derived from an EMBL/GenBank/DDBJ whole genome shotgun (WGS) entry which is preliminary data.</text>
</comment>
<evidence type="ECO:0000256" key="4">
    <source>
        <dbReference type="ARBA" id="ARBA00023163"/>
    </source>
</evidence>
<organism evidence="6 7">
    <name type="scientific">Neoroseomonas eburnea</name>
    <dbReference type="NCBI Taxonomy" id="1346889"/>
    <lineage>
        <taxon>Bacteria</taxon>
        <taxon>Pseudomonadati</taxon>
        <taxon>Pseudomonadota</taxon>
        <taxon>Alphaproteobacteria</taxon>
        <taxon>Acetobacterales</taxon>
        <taxon>Acetobacteraceae</taxon>
        <taxon>Neoroseomonas</taxon>
    </lineage>
</organism>
<proteinExistence type="inferred from homology"/>